<keyword evidence="2" id="KW-1133">Transmembrane helix</keyword>
<keyword evidence="2" id="KW-0812">Transmembrane</keyword>
<keyword evidence="1" id="KW-0349">Heme</keyword>
<dbReference type="AlphaFoldDB" id="A0A8T1XKB5"/>
<proteinExistence type="inferred from homology"/>
<dbReference type="GO" id="GO:0005506">
    <property type="term" value="F:iron ion binding"/>
    <property type="evidence" value="ECO:0007669"/>
    <property type="project" value="InterPro"/>
</dbReference>
<comment type="caution">
    <text evidence="3">The sequence shown here is derived from an EMBL/GenBank/DDBJ whole genome shotgun (WGS) entry which is preliminary data.</text>
</comment>
<keyword evidence="4" id="KW-1185">Reference proteome</keyword>
<dbReference type="CDD" id="cd11073">
    <property type="entry name" value="CYP76-like"/>
    <property type="match status" value="1"/>
</dbReference>
<sequence>MKKMTDISSLLKNLSHRDQLDYGLAVIVLSSVCWFLWLYAKNKRPSPPLPPGPWGLPIIGNLPFIQPELHTYFQGLAKKHGPIFKLWFGARLTIVVTSSEVAQEIFKTNDVIFANHDVPTVAPANTYGGKEIIWSPYGPKWRMLRKLCVNRVLSKAMLDSSTELRRQETRQTVRYLADQARVGSPVNLGEQIFLMMLNVITQMLWGTTVKEEERDVVGAEFLEVIREMNDLLLVPNISDFFPVLSRFDLQGLVKRMQRPAQRMDHLFDRIINQRLEKDRDSSDGRAVDFLDVLLKVKDEENEKTNFTMNDVKAVLMDMVLGGTDTSLHVIEFAMAELLHNPDIMKRAQQELDKVVGKEKVVEESHISKLPYILAIMKETLRLHTIVPLLVPRRPSETTVVGGFTIPKDSKIFINVWAIHRNPNVWENPLKFDPDRFLDKSYDFKGNDFNYLPFGSGRRICVGMAMGERVVLYNLATFLHSFDWKIPQGEIVEVEEKFGIVLELKNPLVATPVLRLSDPNLYL</sequence>
<keyword evidence="2" id="KW-0472">Membrane</keyword>
<gene>
    <name evidence="3" type="ORF">ISN45_Aa08g003840</name>
</gene>
<dbReference type="PANTHER" id="PTHR47951:SF10">
    <property type="entry name" value="CYTOCHROME P450, FAMILY 706, SUBFAMILY A, POLYPEPTIDE 3-RELATED"/>
    <property type="match status" value="1"/>
</dbReference>
<dbReference type="GO" id="GO:0004497">
    <property type="term" value="F:monooxygenase activity"/>
    <property type="evidence" value="ECO:0007669"/>
    <property type="project" value="UniProtKB-KW"/>
</dbReference>
<feature type="transmembrane region" description="Helical" evidence="2">
    <location>
        <begin position="20"/>
        <end position="40"/>
    </location>
</feature>
<keyword evidence="1" id="KW-0408">Iron</keyword>
<evidence type="ECO:0000313" key="3">
    <source>
        <dbReference type="EMBL" id="KAG7532724.1"/>
    </source>
</evidence>
<dbReference type="Proteomes" id="UP000694240">
    <property type="component" value="Chromosome 13"/>
</dbReference>
<keyword evidence="1" id="KW-0560">Oxidoreductase</keyword>
<dbReference type="PANTHER" id="PTHR47951">
    <property type="entry name" value="OS08G0547900 PROTEIN"/>
    <property type="match status" value="1"/>
</dbReference>
<dbReference type="InterPro" id="IPR017972">
    <property type="entry name" value="Cyt_P450_CS"/>
</dbReference>
<evidence type="ECO:0000256" key="1">
    <source>
        <dbReference type="RuleBase" id="RU000461"/>
    </source>
</evidence>
<dbReference type="GO" id="GO:0020037">
    <property type="term" value="F:heme binding"/>
    <property type="evidence" value="ECO:0007669"/>
    <property type="project" value="InterPro"/>
</dbReference>
<evidence type="ECO:0000313" key="4">
    <source>
        <dbReference type="Proteomes" id="UP000694240"/>
    </source>
</evidence>
<dbReference type="Pfam" id="PF00067">
    <property type="entry name" value="p450"/>
    <property type="match status" value="1"/>
</dbReference>
<accession>A0A8T1XKB5</accession>
<dbReference type="GO" id="GO:0016705">
    <property type="term" value="F:oxidoreductase activity, acting on paired donors, with incorporation or reduction of molecular oxygen"/>
    <property type="evidence" value="ECO:0007669"/>
    <property type="project" value="InterPro"/>
</dbReference>
<keyword evidence="1" id="KW-0479">Metal-binding</keyword>
<dbReference type="InterPro" id="IPR001128">
    <property type="entry name" value="Cyt_P450"/>
</dbReference>
<dbReference type="PROSITE" id="PS00086">
    <property type="entry name" value="CYTOCHROME_P450"/>
    <property type="match status" value="1"/>
</dbReference>
<evidence type="ECO:0000256" key="2">
    <source>
        <dbReference type="SAM" id="Phobius"/>
    </source>
</evidence>
<reference evidence="3 4" key="1">
    <citation type="submission" date="2020-12" db="EMBL/GenBank/DDBJ databases">
        <title>Concerted genomic and epigenomic changes stabilize Arabidopsis allopolyploids.</title>
        <authorList>
            <person name="Chen Z."/>
        </authorList>
    </citation>
    <scope>NUCLEOTIDE SEQUENCE [LARGE SCALE GENOMIC DNA]</scope>
    <source>
        <strain evidence="3">Allo738</strain>
        <tissue evidence="3">Leaf</tissue>
    </source>
</reference>
<organism evidence="3 4">
    <name type="scientific">Arabidopsis thaliana x Arabidopsis arenosa</name>
    <dbReference type="NCBI Taxonomy" id="1240361"/>
    <lineage>
        <taxon>Eukaryota</taxon>
        <taxon>Viridiplantae</taxon>
        <taxon>Streptophyta</taxon>
        <taxon>Embryophyta</taxon>
        <taxon>Tracheophyta</taxon>
        <taxon>Spermatophyta</taxon>
        <taxon>Magnoliopsida</taxon>
        <taxon>eudicotyledons</taxon>
        <taxon>Gunneridae</taxon>
        <taxon>Pentapetalae</taxon>
        <taxon>rosids</taxon>
        <taxon>malvids</taxon>
        <taxon>Brassicales</taxon>
        <taxon>Brassicaceae</taxon>
        <taxon>Camelineae</taxon>
        <taxon>Arabidopsis</taxon>
    </lineage>
</organism>
<keyword evidence="1" id="KW-0503">Monooxygenase</keyword>
<comment type="similarity">
    <text evidence="1">Belongs to the cytochrome P450 family.</text>
</comment>
<dbReference type="FunFam" id="1.10.630.10:FF:000067">
    <property type="entry name" value="Cytochrome P450 - like protein"/>
    <property type="match status" value="1"/>
</dbReference>
<name>A0A8T1XKB5_9BRAS</name>
<protein>
    <submittedName>
        <fullName evidence="3">Cytochrome P450</fullName>
    </submittedName>
</protein>
<dbReference type="EMBL" id="JAEFBK010000013">
    <property type="protein sequence ID" value="KAG7532724.1"/>
    <property type="molecule type" value="Genomic_DNA"/>
</dbReference>